<dbReference type="STRING" id="1603606.DSOUD_2189"/>
<dbReference type="InterPro" id="IPR020103">
    <property type="entry name" value="PsdUridine_synth_cat_dom_sf"/>
</dbReference>
<evidence type="ECO:0000256" key="7">
    <source>
        <dbReference type="ARBA" id="ARBA00041803"/>
    </source>
</evidence>
<dbReference type="EC" id="5.4.99.26" evidence="5"/>
<dbReference type="EMBL" id="CP010802">
    <property type="protein sequence ID" value="ALC16954.1"/>
    <property type="molecule type" value="Genomic_DNA"/>
</dbReference>
<evidence type="ECO:0000256" key="8">
    <source>
        <dbReference type="ARBA" id="ARBA00041975"/>
    </source>
</evidence>
<dbReference type="Pfam" id="PF00849">
    <property type="entry name" value="PseudoU_synth_2"/>
    <property type="match status" value="1"/>
</dbReference>
<feature type="domain" description="Pseudouridine synthase RsuA/RluA-like" evidence="10">
    <location>
        <begin position="10"/>
        <end position="169"/>
    </location>
</feature>
<dbReference type="PROSITE" id="PS01129">
    <property type="entry name" value="PSI_RLU"/>
    <property type="match status" value="1"/>
</dbReference>
<comment type="function">
    <text evidence="4">Responsible for synthesis of pseudouridine from uracil-65 in transfer RNAs.</text>
</comment>
<dbReference type="OrthoDB" id="128480at2"/>
<evidence type="ECO:0000256" key="1">
    <source>
        <dbReference type="ARBA" id="ARBA00022694"/>
    </source>
</evidence>
<reference evidence="11 12" key="1">
    <citation type="submission" date="2015-07" db="EMBL/GenBank/DDBJ databases">
        <title>Isolation and Genomic Characterization of a Novel Halophilic Metal-Reducing Deltaproteobacterium from the Deep Subsurface.</title>
        <authorList>
            <person name="Badalamenti J.P."/>
            <person name="Summers Z.M."/>
            <person name="Gralnick J.A."/>
            <person name="Bond D.R."/>
        </authorList>
    </citation>
    <scope>NUCLEOTIDE SEQUENCE [LARGE SCALE GENOMIC DNA]</scope>
    <source>
        <strain evidence="11 12">WTL</strain>
    </source>
</reference>
<dbReference type="InterPro" id="IPR006145">
    <property type="entry name" value="PsdUridine_synth_RsuA/RluA"/>
</dbReference>
<name>A0A0M4CXJ4_9BACT</name>
<organism evidence="11 12">
    <name type="scientific">Desulfuromonas soudanensis</name>
    <dbReference type="NCBI Taxonomy" id="1603606"/>
    <lineage>
        <taxon>Bacteria</taxon>
        <taxon>Pseudomonadati</taxon>
        <taxon>Thermodesulfobacteriota</taxon>
        <taxon>Desulfuromonadia</taxon>
        <taxon>Desulfuromonadales</taxon>
        <taxon>Desulfuromonadaceae</taxon>
        <taxon>Desulfuromonas</taxon>
    </lineage>
</organism>
<evidence type="ECO:0000259" key="10">
    <source>
        <dbReference type="Pfam" id="PF00849"/>
    </source>
</evidence>
<dbReference type="GO" id="GO:0160149">
    <property type="term" value="F:tRNA pseudouridine(65) synthase activity"/>
    <property type="evidence" value="ECO:0007669"/>
    <property type="project" value="UniProtKB-EC"/>
</dbReference>
<proteinExistence type="predicted"/>
<dbReference type="PATRIC" id="fig|1603606.3.peg.2363"/>
<dbReference type="GO" id="GO:0003723">
    <property type="term" value="F:RNA binding"/>
    <property type="evidence" value="ECO:0007669"/>
    <property type="project" value="InterPro"/>
</dbReference>
<dbReference type="GO" id="GO:0000455">
    <property type="term" value="P:enzyme-directed rRNA pseudouridine synthesis"/>
    <property type="evidence" value="ECO:0007669"/>
    <property type="project" value="TreeGrafter"/>
</dbReference>
<evidence type="ECO:0000256" key="6">
    <source>
        <dbReference type="ARBA" id="ARBA00040675"/>
    </source>
</evidence>
<dbReference type="InterPro" id="IPR006224">
    <property type="entry name" value="PsdUridine_synth_RluA-like_CS"/>
</dbReference>
<dbReference type="Proteomes" id="UP000057158">
    <property type="component" value="Chromosome"/>
</dbReference>
<protein>
    <recommendedName>
        <fullName evidence="6">tRNA pseudouridine synthase C</fullName>
        <ecNumber evidence="5">5.4.99.26</ecNumber>
    </recommendedName>
    <alternativeName>
        <fullName evidence="8">tRNA pseudouridine(65) synthase</fullName>
    </alternativeName>
    <alternativeName>
        <fullName evidence="9">tRNA pseudouridylate synthase C</fullName>
    </alternativeName>
    <alternativeName>
        <fullName evidence="7">tRNA-uridine isomerase C</fullName>
    </alternativeName>
</protein>
<dbReference type="InterPro" id="IPR050188">
    <property type="entry name" value="RluA_PseudoU_synthase"/>
</dbReference>
<evidence type="ECO:0000313" key="11">
    <source>
        <dbReference type="EMBL" id="ALC16954.1"/>
    </source>
</evidence>
<dbReference type="Gene3D" id="3.30.2350.10">
    <property type="entry name" value="Pseudouridine synthase"/>
    <property type="match status" value="1"/>
</dbReference>
<dbReference type="AlphaFoldDB" id="A0A0M4CXJ4"/>
<dbReference type="SUPFAM" id="SSF55120">
    <property type="entry name" value="Pseudouridine synthase"/>
    <property type="match status" value="1"/>
</dbReference>
<dbReference type="KEGG" id="des:DSOUD_2189"/>
<gene>
    <name evidence="11" type="primary">truC</name>
    <name evidence="11" type="ORF">DSOUD_2189</name>
</gene>
<keyword evidence="12" id="KW-1185">Reference proteome</keyword>
<dbReference type="PANTHER" id="PTHR21600">
    <property type="entry name" value="MITOCHONDRIAL RNA PSEUDOURIDINE SYNTHASE"/>
    <property type="match status" value="1"/>
</dbReference>
<dbReference type="GO" id="GO:0008033">
    <property type="term" value="P:tRNA processing"/>
    <property type="evidence" value="ECO:0007669"/>
    <property type="project" value="UniProtKB-KW"/>
</dbReference>
<keyword evidence="1" id="KW-0819">tRNA processing</keyword>
<sequence>MPTILYRDEHLVAVHKPCDLLVHRSPIDRHETRFALQLVRDLTGRRVFPVHRLDKPTSGVLLFAFTVESARSLAQAFAAGEVHKRYLAVVRGIAPQSGTIDHPLVEEIDAMDYPQAEEKDAQSAVTDYRRLAEIELAVAVGRYPTSRYSLVLAEPRTGRRHQLRRHLRHLGHPIIGDTTHGEGRHNRYFRDALDCRRLLLAAIDISFSHPCSGEKLTVSAPLQENFMALIDHFGWSDALPPAAIG</sequence>
<evidence type="ECO:0000256" key="3">
    <source>
        <dbReference type="ARBA" id="ARBA00036607"/>
    </source>
</evidence>
<evidence type="ECO:0000256" key="4">
    <source>
        <dbReference type="ARBA" id="ARBA00037670"/>
    </source>
</evidence>
<accession>A0A0M4CXJ4</accession>
<evidence type="ECO:0000313" key="12">
    <source>
        <dbReference type="Proteomes" id="UP000057158"/>
    </source>
</evidence>
<dbReference type="RefSeq" id="WP_053551002.1">
    <property type="nucleotide sequence ID" value="NZ_CP010802.1"/>
</dbReference>
<comment type="catalytic activity">
    <reaction evidence="3">
        <text>uridine(65) in tRNA = pseudouridine(65) in tRNA</text>
        <dbReference type="Rhea" id="RHEA:42536"/>
        <dbReference type="Rhea" id="RHEA-COMP:10103"/>
        <dbReference type="Rhea" id="RHEA-COMP:10104"/>
        <dbReference type="ChEBI" id="CHEBI:65314"/>
        <dbReference type="ChEBI" id="CHEBI:65315"/>
        <dbReference type="EC" id="5.4.99.26"/>
    </reaction>
</comment>
<evidence type="ECO:0000256" key="2">
    <source>
        <dbReference type="ARBA" id="ARBA00023235"/>
    </source>
</evidence>
<evidence type="ECO:0000256" key="9">
    <source>
        <dbReference type="ARBA" id="ARBA00043049"/>
    </source>
</evidence>
<dbReference type="PANTHER" id="PTHR21600:SF56">
    <property type="entry name" value="TRNA PSEUDOURIDINE SYNTHASE C"/>
    <property type="match status" value="1"/>
</dbReference>
<keyword evidence="2" id="KW-0413">Isomerase</keyword>
<evidence type="ECO:0000256" key="5">
    <source>
        <dbReference type="ARBA" id="ARBA00038943"/>
    </source>
</evidence>